<sequence>MEQQQQPKRSFFVPALLLLIVISVTVNVILYSKSISRAQEDRVQRGLAIASMGNNAKLHFQSVHAGVQALLAGSDMASRLAAKSEVSAAFHHAADVASFLHEAETTSGQPFTAAKRDAATFTSQVELSLQQLGNHEGALNEAERRYLQQLDAVYAKLKEASDPIDFGEVTKPAAMTIQAGGTWVEIGTKLFEIMNEPENVVFKGEK</sequence>
<proteinExistence type="predicted"/>
<protein>
    <submittedName>
        <fullName evidence="2">Uncharacterized protein</fullName>
    </submittedName>
</protein>
<evidence type="ECO:0000313" key="2">
    <source>
        <dbReference type="EMBL" id="MFC0395463.1"/>
    </source>
</evidence>
<accession>A0ABV6JHS1</accession>
<evidence type="ECO:0000256" key="1">
    <source>
        <dbReference type="SAM" id="Phobius"/>
    </source>
</evidence>
<keyword evidence="1" id="KW-0812">Transmembrane</keyword>
<organism evidence="2 3">
    <name type="scientific">Paenibacillus mendelii</name>
    <dbReference type="NCBI Taxonomy" id="206163"/>
    <lineage>
        <taxon>Bacteria</taxon>
        <taxon>Bacillati</taxon>
        <taxon>Bacillota</taxon>
        <taxon>Bacilli</taxon>
        <taxon>Bacillales</taxon>
        <taxon>Paenibacillaceae</taxon>
        <taxon>Paenibacillus</taxon>
    </lineage>
</organism>
<keyword evidence="1" id="KW-1133">Transmembrane helix</keyword>
<dbReference type="RefSeq" id="WP_204816564.1">
    <property type="nucleotide sequence ID" value="NZ_JANHOF010000001.1"/>
</dbReference>
<evidence type="ECO:0000313" key="3">
    <source>
        <dbReference type="Proteomes" id="UP001589818"/>
    </source>
</evidence>
<reference evidence="2 3" key="1">
    <citation type="submission" date="2024-09" db="EMBL/GenBank/DDBJ databases">
        <authorList>
            <person name="Sun Q."/>
            <person name="Mori K."/>
        </authorList>
    </citation>
    <scope>NUCLEOTIDE SEQUENCE [LARGE SCALE GENOMIC DNA]</scope>
    <source>
        <strain evidence="2 3">CCM 4839</strain>
    </source>
</reference>
<name>A0ABV6JHS1_9BACL</name>
<keyword evidence="3" id="KW-1185">Reference proteome</keyword>
<dbReference type="EMBL" id="JBHLVF010000041">
    <property type="protein sequence ID" value="MFC0395463.1"/>
    <property type="molecule type" value="Genomic_DNA"/>
</dbReference>
<keyword evidence="1" id="KW-0472">Membrane</keyword>
<comment type="caution">
    <text evidence="2">The sequence shown here is derived from an EMBL/GenBank/DDBJ whole genome shotgun (WGS) entry which is preliminary data.</text>
</comment>
<feature type="transmembrane region" description="Helical" evidence="1">
    <location>
        <begin position="12"/>
        <end position="32"/>
    </location>
</feature>
<gene>
    <name evidence="2" type="ORF">ACFFJ8_29360</name>
</gene>
<dbReference type="Proteomes" id="UP001589818">
    <property type="component" value="Unassembled WGS sequence"/>
</dbReference>